<dbReference type="InParanoid" id="E9FV39"/>
<dbReference type="HOGENOM" id="CLU_2322719_0_0_1"/>
<dbReference type="InterPro" id="IPR029030">
    <property type="entry name" value="Caspase-like_dom_sf"/>
</dbReference>
<name>E9FV39_DAPPU</name>
<proteinExistence type="predicted"/>
<protein>
    <submittedName>
        <fullName evidence="1">Uncharacterized protein</fullName>
    </submittedName>
</protein>
<dbReference type="KEGG" id="dpx:DAPPUDRAFT_310672"/>
<dbReference type="SUPFAM" id="SSF52129">
    <property type="entry name" value="Caspase-like"/>
    <property type="match status" value="1"/>
</dbReference>
<keyword evidence="2" id="KW-1185">Reference proteome</keyword>
<dbReference type="AlphaFoldDB" id="E9FV39"/>
<organism evidence="1 2">
    <name type="scientific">Daphnia pulex</name>
    <name type="common">Water flea</name>
    <dbReference type="NCBI Taxonomy" id="6669"/>
    <lineage>
        <taxon>Eukaryota</taxon>
        <taxon>Metazoa</taxon>
        <taxon>Ecdysozoa</taxon>
        <taxon>Arthropoda</taxon>
        <taxon>Crustacea</taxon>
        <taxon>Branchiopoda</taxon>
        <taxon>Diplostraca</taxon>
        <taxon>Cladocera</taxon>
        <taxon>Anomopoda</taxon>
        <taxon>Daphniidae</taxon>
        <taxon>Daphnia</taxon>
    </lineage>
</organism>
<sequence length="99" mass="11018">MPSTEKLTTAVNDLPKVLVIEECQTFKVHSCNHVPNDLTPIRNGMDFLEIRSSSPGQESFLLFNTTDSLRSTGSLFIKLLIEVMKGDNSLGLCQAMFRV</sequence>
<dbReference type="EMBL" id="GL732525">
    <property type="protein sequence ID" value="EFX88490.1"/>
    <property type="molecule type" value="Genomic_DNA"/>
</dbReference>
<accession>E9FV39</accession>
<evidence type="ECO:0000313" key="1">
    <source>
        <dbReference type="EMBL" id="EFX88490.1"/>
    </source>
</evidence>
<reference evidence="1 2" key="1">
    <citation type="journal article" date="2011" name="Science">
        <title>The ecoresponsive genome of Daphnia pulex.</title>
        <authorList>
            <person name="Colbourne J.K."/>
            <person name="Pfrender M.E."/>
            <person name="Gilbert D."/>
            <person name="Thomas W.K."/>
            <person name="Tucker A."/>
            <person name="Oakley T.H."/>
            <person name="Tokishita S."/>
            <person name="Aerts A."/>
            <person name="Arnold G.J."/>
            <person name="Basu M.K."/>
            <person name="Bauer D.J."/>
            <person name="Caceres C.E."/>
            <person name="Carmel L."/>
            <person name="Casola C."/>
            <person name="Choi J.H."/>
            <person name="Detter J.C."/>
            <person name="Dong Q."/>
            <person name="Dusheyko S."/>
            <person name="Eads B.D."/>
            <person name="Frohlich T."/>
            <person name="Geiler-Samerotte K.A."/>
            <person name="Gerlach D."/>
            <person name="Hatcher P."/>
            <person name="Jogdeo S."/>
            <person name="Krijgsveld J."/>
            <person name="Kriventseva E.V."/>
            <person name="Kultz D."/>
            <person name="Laforsch C."/>
            <person name="Lindquist E."/>
            <person name="Lopez J."/>
            <person name="Manak J.R."/>
            <person name="Muller J."/>
            <person name="Pangilinan J."/>
            <person name="Patwardhan R.P."/>
            <person name="Pitluck S."/>
            <person name="Pritham E.J."/>
            <person name="Rechtsteiner A."/>
            <person name="Rho M."/>
            <person name="Rogozin I.B."/>
            <person name="Sakarya O."/>
            <person name="Salamov A."/>
            <person name="Schaack S."/>
            <person name="Shapiro H."/>
            <person name="Shiga Y."/>
            <person name="Skalitzky C."/>
            <person name="Smith Z."/>
            <person name="Souvorov A."/>
            <person name="Sung W."/>
            <person name="Tang Z."/>
            <person name="Tsuchiya D."/>
            <person name="Tu H."/>
            <person name="Vos H."/>
            <person name="Wang M."/>
            <person name="Wolf Y.I."/>
            <person name="Yamagata H."/>
            <person name="Yamada T."/>
            <person name="Ye Y."/>
            <person name="Shaw J.R."/>
            <person name="Andrews J."/>
            <person name="Crease T.J."/>
            <person name="Tang H."/>
            <person name="Lucas S.M."/>
            <person name="Robertson H.M."/>
            <person name="Bork P."/>
            <person name="Koonin E.V."/>
            <person name="Zdobnov E.M."/>
            <person name="Grigoriev I.V."/>
            <person name="Lynch M."/>
            <person name="Boore J.L."/>
        </authorList>
    </citation>
    <scope>NUCLEOTIDE SEQUENCE [LARGE SCALE GENOMIC DNA]</scope>
</reference>
<gene>
    <name evidence="1" type="ORF">DAPPUDRAFT_310672</name>
</gene>
<dbReference type="Proteomes" id="UP000000305">
    <property type="component" value="Unassembled WGS sequence"/>
</dbReference>
<evidence type="ECO:0000313" key="2">
    <source>
        <dbReference type="Proteomes" id="UP000000305"/>
    </source>
</evidence>